<dbReference type="VEuPathDB" id="FungiDB:PSTT_09422"/>
<reference evidence="3" key="2">
    <citation type="journal article" date="2018" name="BMC Genomics">
        <title>Genomic insights into host adaptation between the wheat stripe rust pathogen (Puccinia striiformis f. sp. tritici) and the barley stripe rust pathogen (Puccinia striiformis f. sp. hordei).</title>
        <authorList>
            <person name="Xia C."/>
            <person name="Wang M."/>
            <person name="Yin C."/>
            <person name="Cornejo O.E."/>
            <person name="Hulbert S.H."/>
            <person name="Chen X."/>
        </authorList>
    </citation>
    <scope>NUCLEOTIDE SEQUENCE [LARGE SCALE GENOMIC DNA]</scope>
    <source>
        <strain evidence="3">93TX-2</strain>
    </source>
</reference>
<reference evidence="3" key="3">
    <citation type="journal article" date="2018" name="Mol. Plant Microbe Interact.">
        <title>Genome sequence resources for the wheat stripe rust pathogen (Puccinia striiformis f. sp. tritici) and the barley stripe rust pathogen (Puccinia striiformis f. sp. hordei).</title>
        <authorList>
            <person name="Xia C."/>
            <person name="Wang M."/>
            <person name="Yin C."/>
            <person name="Cornejo O.E."/>
            <person name="Hulbert S.H."/>
            <person name="Chen X."/>
        </authorList>
    </citation>
    <scope>NUCLEOTIDE SEQUENCE [LARGE SCALE GENOMIC DNA]</scope>
    <source>
        <strain evidence="3">93TX-2</strain>
    </source>
</reference>
<feature type="transmembrane region" description="Helical" evidence="1">
    <location>
        <begin position="109"/>
        <end position="129"/>
    </location>
</feature>
<dbReference type="VEuPathDB" id="FungiDB:PSHT_09457"/>
<keyword evidence="1" id="KW-0472">Membrane</keyword>
<dbReference type="AlphaFoldDB" id="A0A2S4VH80"/>
<keyword evidence="3" id="KW-1185">Reference proteome</keyword>
<proteinExistence type="predicted"/>
<evidence type="ECO:0000313" key="3">
    <source>
        <dbReference type="Proteomes" id="UP000238274"/>
    </source>
</evidence>
<organism evidence="2 3">
    <name type="scientific">Puccinia striiformis</name>
    <dbReference type="NCBI Taxonomy" id="27350"/>
    <lineage>
        <taxon>Eukaryota</taxon>
        <taxon>Fungi</taxon>
        <taxon>Dikarya</taxon>
        <taxon>Basidiomycota</taxon>
        <taxon>Pucciniomycotina</taxon>
        <taxon>Pucciniomycetes</taxon>
        <taxon>Pucciniales</taxon>
        <taxon>Pucciniaceae</taxon>
        <taxon>Puccinia</taxon>
    </lineage>
</organism>
<name>A0A2S4VH80_9BASI</name>
<comment type="caution">
    <text evidence="2">The sequence shown here is derived from an EMBL/GenBank/DDBJ whole genome shotgun (WGS) entry which is preliminary data.</text>
</comment>
<reference evidence="2 3" key="1">
    <citation type="submission" date="2017-12" db="EMBL/GenBank/DDBJ databases">
        <title>Gene loss provides genomic basis for host adaptation in cereal stripe rust fungi.</title>
        <authorList>
            <person name="Xia C."/>
        </authorList>
    </citation>
    <scope>NUCLEOTIDE SEQUENCE [LARGE SCALE GENOMIC DNA]</scope>
    <source>
        <strain evidence="2 3">93TX-2</strain>
    </source>
</reference>
<dbReference type="Proteomes" id="UP000238274">
    <property type="component" value="Unassembled WGS sequence"/>
</dbReference>
<gene>
    <name evidence="2" type="ORF">PSHT_09457</name>
</gene>
<evidence type="ECO:0000256" key="1">
    <source>
        <dbReference type="SAM" id="Phobius"/>
    </source>
</evidence>
<accession>A0A2S4VH80</accession>
<keyword evidence="1" id="KW-0812">Transmembrane</keyword>
<dbReference type="EMBL" id="PKSM01000134">
    <property type="protein sequence ID" value="POW08720.1"/>
    <property type="molecule type" value="Genomic_DNA"/>
</dbReference>
<evidence type="ECO:0000313" key="2">
    <source>
        <dbReference type="EMBL" id="POW08720.1"/>
    </source>
</evidence>
<sequence>MASDLLLITSPSTFYIHYLSSFHCALRQIDQLSDCTQGRREIKNQPTPGHTVDQQIKLIEALDSIWIESTESNSRLEKVRWTSWKSKDWTDEQLGLCDGTWPTRIGCSLTIIILNILILILSSLFKLMISIARLKRPLLSTWIPLFHPDLKNHQTV</sequence>
<keyword evidence="1" id="KW-1133">Transmembrane helix</keyword>
<protein>
    <submittedName>
        <fullName evidence="2">Uncharacterized protein</fullName>
    </submittedName>
</protein>